<comment type="caution">
    <text evidence="2">The sequence shown here is derived from an EMBL/GenBank/DDBJ whole genome shotgun (WGS) entry which is preliminary data.</text>
</comment>
<dbReference type="Proteomes" id="UP001154272">
    <property type="component" value="Unassembled WGS sequence"/>
</dbReference>
<reference evidence="2" key="1">
    <citation type="submission" date="2022-10" db="EMBL/GenBank/DDBJ databases">
        <authorList>
            <person name="Botero Cardona J."/>
        </authorList>
    </citation>
    <scope>NUCLEOTIDE SEQUENCE</scope>
    <source>
        <strain evidence="2">R-83534</strain>
    </source>
</reference>
<proteinExistence type="predicted"/>
<evidence type="ECO:0000313" key="2">
    <source>
        <dbReference type="EMBL" id="CAI3933262.1"/>
    </source>
</evidence>
<dbReference type="PANTHER" id="PTHR22916">
    <property type="entry name" value="GLYCOSYLTRANSFERASE"/>
    <property type="match status" value="1"/>
</dbReference>
<dbReference type="Gene3D" id="3.90.550.10">
    <property type="entry name" value="Spore Coat Polysaccharide Biosynthesis Protein SpsA, Chain A"/>
    <property type="match status" value="1"/>
</dbReference>
<feature type="domain" description="Glycosyltransferase 2-like" evidence="1">
    <location>
        <begin position="5"/>
        <end position="165"/>
    </location>
</feature>
<evidence type="ECO:0000259" key="1">
    <source>
        <dbReference type="Pfam" id="PF00535"/>
    </source>
</evidence>
<evidence type="ECO:0000313" key="3">
    <source>
        <dbReference type="Proteomes" id="UP001154272"/>
    </source>
</evidence>
<dbReference type="RefSeq" id="WP_051461923.1">
    <property type="nucleotide sequence ID" value="NZ_CAMXCH010000001.1"/>
</dbReference>
<organism evidence="2 3">
    <name type="scientific">Commensalibacter papalotli</name>
    <name type="common">ex Botero et al. 2024</name>
    <dbReference type="NCBI Taxonomy" id="2972766"/>
    <lineage>
        <taxon>Bacteria</taxon>
        <taxon>Pseudomonadati</taxon>
        <taxon>Pseudomonadota</taxon>
        <taxon>Alphaproteobacteria</taxon>
        <taxon>Acetobacterales</taxon>
        <taxon>Acetobacteraceae</taxon>
    </lineage>
</organism>
<dbReference type="SUPFAM" id="SSF53448">
    <property type="entry name" value="Nucleotide-diphospho-sugar transferases"/>
    <property type="match status" value="1"/>
</dbReference>
<protein>
    <submittedName>
        <fullName evidence="2">Catalytic subunit of cellulose synthase and poly-beta-1</fullName>
    </submittedName>
</protein>
<dbReference type="InterPro" id="IPR029044">
    <property type="entry name" value="Nucleotide-diphossugar_trans"/>
</dbReference>
<dbReference type="CDD" id="cd00761">
    <property type="entry name" value="Glyco_tranf_GTA_type"/>
    <property type="match status" value="1"/>
</dbReference>
<gene>
    <name evidence="2" type="ORF">R83534S58_LOCUS665</name>
</gene>
<dbReference type="InterPro" id="IPR001173">
    <property type="entry name" value="Glyco_trans_2-like"/>
</dbReference>
<dbReference type="EMBL" id="CAMXCH010000001">
    <property type="protein sequence ID" value="CAI3933262.1"/>
    <property type="molecule type" value="Genomic_DNA"/>
</dbReference>
<accession>A0ABM9HL78</accession>
<keyword evidence="3" id="KW-1185">Reference proteome</keyword>
<dbReference type="Pfam" id="PF00535">
    <property type="entry name" value="Glycos_transf_2"/>
    <property type="match status" value="1"/>
</dbReference>
<name>A0ABM9HL78_9PROT</name>
<sequence length="269" mass="32136">MKNWSIILPYYNEEKFLPGTLESICAQHLKDFTLILVNNASNDQSEEITKKTLSRYPDIDVLYLYEPNPGKTNALQTGLNAVTTPYVATIDADTYYPPYYLYFCNSILEKRPEIHGVMACDIYAPYEDHKSQKRCRKIYRKSLLFSKQCHAGGYAQTFRTKSLRQVGGFDQNLWPYVLMDHEIVHRLLRVGKTYYSSKHWCMPSERRSDRTKVQWNKLEKILYEFSPYFLKDWFFYRFLKKRFEQRKATITQLREHKWEKNIDKDAHLS</sequence>